<evidence type="ECO:0000313" key="3">
    <source>
        <dbReference type="Proteomes" id="UP000265765"/>
    </source>
</evidence>
<sequence length="250" mass="26421">MIGHRDCARNRSSGMPEEQVDGARRDVASAEIMTLATEVASSVIGASVALQGSPMAAILGVASVPVIQRASARVLDRRAKHFGARLRRKGVSTEQVLTAIVEVPEAFDLFRSALTAAMATDDAAKRALLADVMASGVLSADEATKAYARRVVTSLSRIDSLEILVLGTLDQISSEVSASKVPGAVTRRDLMHAFTSARPEMMDAGLAVLRAEGLASAVDGSNSWRISDYGRRIITEIRSVNSDPDGLDGD</sequence>
<protein>
    <submittedName>
        <fullName evidence="2">Uncharacterized protein</fullName>
    </submittedName>
</protein>
<evidence type="ECO:0000256" key="1">
    <source>
        <dbReference type="SAM" id="MobiDB-lite"/>
    </source>
</evidence>
<proteinExistence type="predicted"/>
<dbReference type="AlphaFoldDB" id="A0AAI8PPU3"/>
<accession>A0AAI8PPU3</accession>
<dbReference type="KEGG" id="sge:DWG14_06084"/>
<feature type="region of interest" description="Disordered" evidence="1">
    <location>
        <begin position="1"/>
        <end position="22"/>
    </location>
</feature>
<dbReference type="Proteomes" id="UP000265765">
    <property type="component" value="Chromosome"/>
</dbReference>
<evidence type="ECO:0000313" key="2">
    <source>
        <dbReference type="EMBL" id="AYC41793.1"/>
    </source>
</evidence>
<dbReference type="EMBL" id="CP032427">
    <property type="protein sequence ID" value="AYC41793.1"/>
    <property type="molecule type" value="Genomic_DNA"/>
</dbReference>
<reference evidence="2 3" key="1">
    <citation type="submission" date="2018-09" db="EMBL/GenBank/DDBJ databases">
        <title>Production of Trimethoprim by Streptomyces sp. 3E-1.</title>
        <authorList>
            <person name="Kang H.J."/>
            <person name="Kim S.B."/>
        </authorList>
    </citation>
    <scope>NUCLEOTIDE SEQUENCE [LARGE SCALE GENOMIC DNA]</scope>
    <source>
        <strain evidence="2 3">3E-1</strain>
    </source>
</reference>
<gene>
    <name evidence="2" type="ORF">DWG14_06084</name>
</gene>
<organism evidence="2 3">
    <name type="scientific">Streptomyces griseorubiginosus</name>
    <dbReference type="NCBI Taxonomy" id="67304"/>
    <lineage>
        <taxon>Bacteria</taxon>
        <taxon>Bacillati</taxon>
        <taxon>Actinomycetota</taxon>
        <taxon>Actinomycetes</taxon>
        <taxon>Kitasatosporales</taxon>
        <taxon>Streptomycetaceae</taxon>
        <taxon>Streptomyces</taxon>
    </lineage>
</organism>
<name>A0AAI8PPU3_9ACTN</name>